<evidence type="ECO:0000313" key="2">
    <source>
        <dbReference type="Ensembl" id="ENSOSIP00000004985.1"/>
    </source>
</evidence>
<dbReference type="Proteomes" id="UP000694383">
    <property type="component" value="Unplaced"/>
</dbReference>
<organism evidence="2 3">
    <name type="scientific">Oryzias sinensis</name>
    <name type="common">Chinese medaka</name>
    <dbReference type="NCBI Taxonomy" id="183150"/>
    <lineage>
        <taxon>Eukaryota</taxon>
        <taxon>Metazoa</taxon>
        <taxon>Chordata</taxon>
        <taxon>Craniata</taxon>
        <taxon>Vertebrata</taxon>
        <taxon>Euteleostomi</taxon>
        <taxon>Actinopterygii</taxon>
        <taxon>Neopterygii</taxon>
        <taxon>Teleostei</taxon>
        <taxon>Neoteleostei</taxon>
        <taxon>Acanthomorphata</taxon>
        <taxon>Ovalentaria</taxon>
        <taxon>Atherinomorphae</taxon>
        <taxon>Beloniformes</taxon>
        <taxon>Adrianichthyidae</taxon>
        <taxon>Oryziinae</taxon>
        <taxon>Oryzias</taxon>
    </lineage>
</organism>
<evidence type="ECO:0000313" key="3">
    <source>
        <dbReference type="Proteomes" id="UP000694383"/>
    </source>
</evidence>
<name>A0A8C7WXU1_9TELE</name>
<sequence>MNFRHLASLARALASDGLLCLRFTCRALNLAYRMKAYHAAWNYLKSQGKFAVKSIYLGGNLQILPACVALPIVFLFTGNDVLPQVGRWAAGRLQRWPGS</sequence>
<keyword evidence="3" id="KW-1185">Reference proteome</keyword>
<keyword evidence="1" id="KW-0472">Membrane</keyword>
<dbReference type="AlphaFoldDB" id="A0A8C7WXU1"/>
<dbReference type="Ensembl" id="ENSOSIT00000005327.1">
    <property type="protein sequence ID" value="ENSOSIP00000004985.1"/>
    <property type="gene ID" value="ENSOSIG00000003398.1"/>
</dbReference>
<proteinExistence type="predicted"/>
<accession>A0A8C7WXU1</accession>
<keyword evidence="1" id="KW-0812">Transmembrane</keyword>
<feature type="transmembrane region" description="Helical" evidence="1">
    <location>
        <begin position="55"/>
        <end position="76"/>
    </location>
</feature>
<evidence type="ECO:0000256" key="1">
    <source>
        <dbReference type="SAM" id="Phobius"/>
    </source>
</evidence>
<keyword evidence="1" id="KW-1133">Transmembrane helix</keyword>
<protein>
    <submittedName>
        <fullName evidence="2">Uncharacterized protein</fullName>
    </submittedName>
</protein>
<reference evidence="2" key="1">
    <citation type="submission" date="2025-08" db="UniProtKB">
        <authorList>
            <consortium name="Ensembl"/>
        </authorList>
    </citation>
    <scope>IDENTIFICATION</scope>
</reference>
<reference evidence="2" key="2">
    <citation type="submission" date="2025-09" db="UniProtKB">
        <authorList>
            <consortium name="Ensembl"/>
        </authorList>
    </citation>
    <scope>IDENTIFICATION</scope>
</reference>
<dbReference type="GeneTree" id="ENSGT01000000216059"/>